<reference evidence="3" key="1">
    <citation type="journal article" date="2011" name="PLoS Genet.">
        <title>Genomic analysis of the necrotrophic fungal pathogens Sclerotinia sclerotiorum and Botrytis cinerea.</title>
        <authorList>
            <person name="Amselem J."/>
            <person name="Cuomo C.A."/>
            <person name="van Kan J.A."/>
            <person name="Viaud M."/>
            <person name="Benito E.P."/>
            <person name="Couloux A."/>
            <person name="Coutinho P.M."/>
            <person name="de Vries R.P."/>
            <person name="Dyer P.S."/>
            <person name="Fillinger S."/>
            <person name="Fournier E."/>
            <person name="Gout L."/>
            <person name="Hahn M."/>
            <person name="Kohn L."/>
            <person name="Lapalu N."/>
            <person name="Plummer K.M."/>
            <person name="Pradier J.M."/>
            <person name="Quevillon E."/>
            <person name="Sharon A."/>
            <person name="Simon A."/>
            <person name="ten Have A."/>
            <person name="Tudzynski B."/>
            <person name="Tudzynski P."/>
            <person name="Wincker P."/>
            <person name="Andrew M."/>
            <person name="Anthouard V."/>
            <person name="Beever R.E."/>
            <person name="Beffa R."/>
            <person name="Benoit I."/>
            <person name="Bouzid O."/>
            <person name="Brault B."/>
            <person name="Chen Z."/>
            <person name="Choquer M."/>
            <person name="Collemare J."/>
            <person name="Cotton P."/>
            <person name="Danchin E.G."/>
            <person name="Da Silva C."/>
            <person name="Gautier A."/>
            <person name="Giraud C."/>
            <person name="Giraud T."/>
            <person name="Gonzalez C."/>
            <person name="Grossetete S."/>
            <person name="Guldener U."/>
            <person name="Henrissat B."/>
            <person name="Howlett B.J."/>
            <person name="Kodira C."/>
            <person name="Kretschmer M."/>
            <person name="Lappartient A."/>
            <person name="Leroch M."/>
            <person name="Levis C."/>
            <person name="Mauceli E."/>
            <person name="Neuveglise C."/>
            <person name="Oeser B."/>
            <person name="Pearson M."/>
            <person name="Poulain J."/>
            <person name="Poussereau N."/>
            <person name="Quesneville H."/>
            <person name="Rascle C."/>
            <person name="Schumacher J."/>
            <person name="Segurens B."/>
            <person name="Sexton A."/>
            <person name="Silva E."/>
            <person name="Sirven C."/>
            <person name="Soanes D.M."/>
            <person name="Talbot N.J."/>
            <person name="Templeton M."/>
            <person name="Yandava C."/>
            <person name="Yarden O."/>
            <person name="Zeng Q."/>
            <person name="Rollins J.A."/>
            <person name="Lebrun M.H."/>
            <person name="Dickman M."/>
        </authorList>
    </citation>
    <scope>NUCLEOTIDE SEQUENCE [LARGE SCALE GENOMIC DNA]</scope>
    <source>
        <strain evidence="3">ATCC 18683 / 1980 / Ss-1</strain>
    </source>
</reference>
<gene>
    <name evidence="2" type="ORF">SS1G_01561</name>
</gene>
<feature type="region of interest" description="Disordered" evidence="1">
    <location>
        <begin position="27"/>
        <end position="49"/>
    </location>
</feature>
<protein>
    <submittedName>
        <fullName evidence="2">Uncharacterized protein</fullName>
    </submittedName>
</protein>
<organism evidence="2 3">
    <name type="scientific">Sclerotinia sclerotiorum (strain ATCC 18683 / 1980 / Ss-1)</name>
    <name type="common">White mold</name>
    <name type="synonym">Whetzelinia sclerotiorum</name>
    <dbReference type="NCBI Taxonomy" id="665079"/>
    <lineage>
        <taxon>Eukaryota</taxon>
        <taxon>Fungi</taxon>
        <taxon>Dikarya</taxon>
        <taxon>Ascomycota</taxon>
        <taxon>Pezizomycotina</taxon>
        <taxon>Leotiomycetes</taxon>
        <taxon>Helotiales</taxon>
        <taxon>Sclerotiniaceae</taxon>
        <taxon>Sclerotinia</taxon>
    </lineage>
</organism>
<dbReference type="Proteomes" id="UP000001312">
    <property type="component" value="Unassembled WGS sequence"/>
</dbReference>
<dbReference type="HOGENOM" id="CLU_3143887_0_0_1"/>
<accession>A7E8D3</accession>
<name>A7E8D3_SCLS1</name>
<keyword evidence="3" id="KW-1185">Reference proteome</keyword>
<sequence>MAEQPRVKSAGEYAERLPDTLFDSQSLKEKESWSKNVSPRLSEGHVEKI</sequence>
<dbReference type="EMBL" id="CH476622">
    <property type="protein sequence ID" value="EDN96635.1"/>
    <property type="molecule type" value="Genomic_DNA"/>
</dbReference>
<evidence type="ECO:0000256" key="1">
    <source>
        <dbReference type="SAM" id="MobiDB-lite"/>
    </source>
</evidence>
<dbReference type="RefSeq" id="XP_001597367.1">
    <property type="nucleotide sequence ID" value="XM_001597317.1"/>
</dbReference>
<dbReference type="InParanoid" id="A7E8D3"/>
<proteinExistence type="predicted"/>
<dbReference type="GeneID" id="5493280"/>
<evidence type="ECO:0000313" key="3">
    <source>
        <dbReference type="Proteomes" id="UP000001312"/>
    </source>
</evidence>
<dbReference type="KEGG" id="ssl:SS1G_01561"/>
<evidence type="ECO:0000313" key="2">
    <source>
        <dbReference type="EMBL" id="EDN96635.1"/>
    </source>
</evidence>
<dbReference type="AlphaFoldDB" id="A7E8D3"/>